<feature type="domain" description="2Fe-2S ferredoxin-type" evidence="4">
    <location>
        <begin position="471"/>
        <end position="564"/>
    </location>
</feature>
<protein>
    <submittedName>
        <fullName evidence="7">PK beta-barrel-protein domain-containing protein-like protein</fullName>
    </submittedName>
</protein>
<dbReference type="InterPro" id="IPR012675">
    <property type="entry name" value="Beta-grasp_dom_sf"/>
</dbReference>
<evidence type="ECO:0000259" key="4">
    <source>
        <dbReference type="PROSITE" id="PS51085"/>
    </source>
</evidence>
<dbReference type="SUPFAM" id="SSF50800">
    <property type="entry name" value="PK beta-barrel domain-like"/>
    <property type="match status" value="1"/>
</dbReference>
<keyword evidence="8" id="KW-1185">Reference proteome</keyword>
<dbReference type="EMBL" id="MU006805">
    <property type="protein sequence ID" value="KAF2635571.1"/>
    <property type="molecule type" value="Genomic_DNA"/>
</dbReference>
<evidence type="ECO:0000256" key="2">
    <source>
        <dbReference type="ARBA" id="ARBA00023014"/>
    </source>
</evidence>
<keyword evidence="1" id="KW-0408">Iron</keyword>
<dbReference type="CDD" id="cd00207">
    <property type="entry name" value="fer2"/>
    <property type="match status" value="1"/>
</dbReference>
<evidence type="ECO:0000313" key="7">
    <source>
        <dbReference type="EMBL" id="KAF2635571.1"/>
    </source>
</evidence>
<dbReference type="PROSITE" id="PS51384">
    <property type="entry name" value="FAD_FR"/>
    <property type="match status" value="1"/>
</dbReference>
<evidence type="ECO:0000313" key="8">
    <source>
        <dbReference type="Proteomes" id="UP000799753"/>
    </source>
</evidence>
<dbReference type="InterPro" id="IPR011037">
    <property type="entry name" value="Pyrv_Knase-like_insert_dom_sf"/>
</dbReference>
<feature type="region of interest" description="Disordered" evidence="3">
    <location>
        <begin position="1"/>
        <end position="20"/>
    </location>
</feature>
<gene>
    <name evidence="7" type="ORF">P280DRAFT_473681</name>
</gene>
<dbReference type="OrthoDB" id="5390at2759"/>
<sequence length="564" mass="62124">MSVLGLRPPPGPDSDPSTWTHPLPFSPFTIAHLRTGKIKPVFSKPGMMSAIYKTAHAEAVQITMGGIQGDEHAYEPHRHPDKAVHQYCSAHYSRWQSELPESAHLFRPGAFGENLFSDQVSERDMCIGDRIGLGPEVVLELSEPRKPCYKLNHRFEVKDMAARTQTKLRTGWLYRVITPGTVHPNATFRLIERPHPEWTVARVMHYMFLERDNMTMMREIVKLPLGQEIMEMFEKRLQRGKAEDQMGRMYGGEEDKMDTWNSYRIIEKRRETSTVTAFVLASVDAIHCDQIAAVEPGSHVRVKLGGKLVRAYSVVGGTNQRFTLGIALDPESRGGSKFLHEQTNVDDILTVGRITPSFPLVKDADQHIIIAGGIGITAFLAALAYLESTTQNYTLHFAVAKEVPFKADIDKLGPRAKIYNSSLCQRLDLSAVLSRADTNTHIYICGPPRLASAVSTITASLSIPDSQVHVEAFTVTASGDPFSAELKQSGKMVEVDGTESLLDALRKVGLDVASSCEVGNCGTCRVDVCGGRVEHRGTGLVGDDKDSGMLACVSRGIGKIVLDI</sequence>
<dbReference type="Gene3D" id="2.40.33.20">
    <property type="entry name" value="PK beta-barrel domain-like"/>
    <property type="match status" value="1"/>
</dbReference>
<dbReference type="SUPFAM" id="SSF52343">
    <property type="entry name" value="Ferredoxin reductase-like, C-terminal NADP-linked domain"/>
    <property type="match status" value="1"/>
</dbReference>
<name>A0A6A6RM30_9PLEO</name>
<dbReference type="Gene3D" id="3.10.20.30">
    <property type="match status" value="1"/>
</dbReference>
<organism evidence="7 8">
    <name type="scientific">Massarina eburnea CBS 473.64</name>
    <dbReference type="NCBI Taxonomy" id="1395130"/>
    <lineage>
        <taxon>Eukaryota</taxon>
        <taxon>Fungi</taxon>
        <taxon>Dikarya</taxon>
        <taxon>Ascomycota</taxon>
        <taxon>Pezizomycotina</taxon>
        <taxon>Dothideomycetes</taxon>
        <taxon>Pleosporomycetidae</taxon>
        <taxon>Pleosporales</taxon>
        <taxon>Massarineae</taxon>
        <taxon>Massarinaceae</taxon>
        <taxon>Massarina</taxon>
    </lineage>
</organism>
<reference evidence="7" key="1">
    <citation type="journal article" date="2020" name="Stud. Mycol.">
        <title>101 Dothideomycetes genomes: a test case for predicting lifestyles and emergence of pathogens.</title>
        <authorList>
            <person name="Haridas S."/>
            <person name="Albert R."/>
            <person name="Binder M."/>
            <person name="Bloem J."/>
            <person name="Labutti K."/>
            <person name="Salamov A."/>
            <person name="Andreopoulos B."/>
            <person name="Baker S."/>
            <person name="Barry K."/>
            <person name="Bills G."/>
            <person name="Bluhm B."/>
            <person name="Cannon C."/>
            <person name="Castanera R."/>
            <person name="Culley D."/>
            <person name="Daum C."/>
            <person name="Ezra D."/>
            <person name="Gonzalez J."/>
            <person name="Henrissat B."/>
            <person name="Kuo A."/>
            <person name="Liang C."/>
            <person name="Lipzen A."/>
            <person name="Lutzoni F."/>
            <person name="Magnuson J."/>
            <person name="Mondo S."/>
            <person name="Nolan M."/>
            <person name="Ohm R."/>
            <person name="Pangilinan J."/>
            <person name="Park H.-J."/>
            <person name="Ramirez L."/>
            <person name="Alfaro M."/>
            <person name="Sun H."/>
            <person name="Tritt A."/>
            <person name="Yoshinaga Y."/>
            <person name="Zwiers L.-H."/>
            <person name="Turgeon B."/>
            <person name="Goodwin S."/>
            <person name="Spatafora J."/>
            <person name="Crous P."/>
            <person name="Grigoriev I."/>
        </authorList>
    </citation>
    <scope>NUCLEOTIDE SEQUENCE</scope>
    <source>
        <strain evidence="7">CBS 473.64</strain>
    </source>
</reference>
<feature type="domain" description="MOSC" evidence="5">
    <location>
        <begin position="52"/>
        <end position="191"/>
    </location>
</feature>
<evidence type="ECO:0000256" key="1">
    <source>
        <dbReference type="ARBA" id="ARBA00022714"/>
    </source>
</evidence>
<evidence type="ECO:0000259" key="5">
    <source>
        <dbReference type="PROSITE" id="PS51340"/>
    </source>
</evidence>
<dbReference type="PRINTS" id="PR00409">
    <property type="entry name" value="PHDIOXRDTASE"/>
</dbReference>
<dbReference type="InterPro" id="IPR036010">
    <property type="entry name" value="2Fe-2S_ferredoxin-like_sf"/>
</dbReference>
<dbReference type="InterPro" id="IPR001041">
    <property type="entry name" value="2Fe-2S_ferredoxin-type"/>
</dbReference>
<dbReference type="Pfam" id="PF03475">
    <property type="entry name" value="YiiM_3-alpha"/>
    <property type="match status" value="1"/>
</dbReference>
<dbReference type="Pfam" id="PF00111">
    <property type="entry name" value="Fer2"/>
    <property type="match status" value="1"/>
</dbReference>
<dbReference type="GO" id="GO:0051537">
    <property type="term" value="F:2 iron, 2 sulfur cluster binding"/>
    <property type="evidence" value="ECO:0007669"/>
    <property type="project" value="UniProtKB-KW"/>
</dbReference>
<proteinExistence type="predicted"/>
<dbReference type="GO" id="GO:0030151">
    <property type="term" value="F:molybdenum ion binding"/>
    <property type="evidence" value="ECO:0007669"/>
    <property type="project" value="InterPro"/>
</dbReference>
<evidence type="ECO:0000256" key="3">
    <source>
        <dbReference type="SAM" id="MobiDB-lite"/>
    </source>
</evidence>
<dbReference type="SUPFAM" id="SSF54292">
    <property type="entry name" value="2Fe-2S ferredoxin-like"/>
    <property type="match status" value="1"/>
</dbReference>
<dbReference type="InterPro" id="IPR005302">
    <property type="entry name" value="MoCF_Sase_C"/>
</dbReference>
<dbReference type="Gene3D" id="2.40.30.10">
    <property type="entry name" value="Translation factors"/>
    <property type="match status" value="1"/>
</dbReference>
<dbReference type="PANTHER" id="PTHR30212">
    <property type="entry name" value="PROTEIN YIIM"/>
    <property type="match status" value="1"/>
</dbReference>
<dbReference type="GO" id="GO:0016491">
    <property type="term" value="F:oxidoreductase activity"/>
    <property type="evidence" value="ECO:0007669"/>
    <property type="project" value="InterPro"/>
</dbReference>
<dbReference type="InterPro" id="IPR017938">
    <property type="entry name" value="Riboflavin_synthase-like_b-brl"/>
</dbReference>
<evidence type="ECO:0000259" key="6">
    <source>
        <dbReference type="PROSITE" id="PS51384"/>
    </source>
</evidence>
<dbReference type="AlphaFoldDB" id="A0A6A6RM30"/>
<dbReference type="PROSITE" id="PS51085">
    <property type="entry name" value="2FE2S_FER_2"/>
    <property type="match status" value="1"/>
</dbReference>
<dbReference type="Gene3D" id="3.40.50.80">
    <property type="entry name" value="Nucleotide-binding domain of ferredoxin-NADP reductase (FNR) module"/>
    <property type="match status" value="1"/>
</dbReference>
<dbReference type="CDD" id="cd06185">
    <property type="entry name" value="PDR_like"/>
    <property type="match status" value="1"/>
</dbReference>
<feature type="domain" description="FAD-binding FR-type" evidence="6">
    <location>
        <begin position="258"/>
        <end position="361"/>
    </location>
</feature>
<dbReference type="PROSITE" id="PS51340">
    <property type="entry name" value="MOSC"/>
    <property type="match status" value="1"/>
</dbReference>
<dbReference type="PROSITE" id="PS00197">
    <property type="entry name" value="2FE2S_FER_1"/>
    <property type="match status" value="1"/>
</dbReference>
<dbReference type="InterPro" id="IPR039261">
    <property type="entry name" value="FNR_nucleotide-bd"/>
</dbReference>
<dbReference type="Pfam" id="PF03473">
    <property type="entry name" value="MOSC"/>
    <property type="match status" value="1"/>
</dbReference>
<dbReference type="InterPro" id="IPR006058">
    <property type="entry name" value="2Fe2S_fd_BS"/>
</dbReference>
<dbReference type="PANTHER" id="PTHR30212:SF2">
    <property type="entry name" value="PROTEIN YIIM"/>
    <property type="match status" value="1"/>
</dbReference>
<keyword evidence="1" id="KW-0001">2Fe-2S</keyword>
<dbReference type="GO" id="GO:0030170">
    <property type="term" value="F:pyridoxal phosphate binding"/>
    <property type="evidence" value="ECO:0007669"/>
    <property type="project" value="InterPro"/>
</dbReference>
<dbReference type="Proteomes" id="UP000799753">
    <property type="component" value="Unassembled WGS sequence"/>
</dbReference>
<dbReference type="InterPro" id="IPR052353">
    <property type="entry name" value="Benzoxazolinone_Detox_Enz"/>
</dbReference>
<dbReference type="InterPro" id="IPR005163">
    <property type="entry name" value="Tri_helical_YiiM-like"/>
</dbReference>
<dbReference type="SUPFAM" id="SSF63380">
    <property type="entry name" value="Riboflavin synthase domain-like"/>
    <property type="match status" value="1"/>
</dbReference>
<keyword evidence="2" id="KW-0411">Iron-sulfur</keyword>
<keyword evidence="1" id="KW-0479">Metal-binding</keyword>
<dbReference type="InterPro" id="IPR017927">
    <property type="entry name" value="FAD-bd_FR_type"/>
</dbReference>
<accession>A0A6A6RM30</accession>